<protein>
    <recommendedName>
        <fullName evidence="3">STAS/SEC14 domain-containing protein</fullName>
    </recommendedName>
</protein>
<gene>
    <name evidence="1" type="ORF">C5Y83_18310</name>
</gene>
<organism evidence="1 2">
    <name type="scientific">Blastopirellula marina</name>
    <dbReference type="NCBI Taxonomy" id="124"/>
    <lineage>
        <taxon>Bacteria</taxon>
        <taxon>Pseudomonadati</taxon>
        <taxon>Planctomycetota</taxon>
        <taxon>Planctomycetia</taxon>
        <taxon>Pirellulales</taxon>
        <taxon>Pirellulaceae</taxon>
        <taxon>Blastopirellula</taxon>
    </lineage>
</organism>
<dbReference type="RefSeq" id="WP_105331201.1">
    <property type="nucleotide sequence ID" value="NZ_PUHY01000012.1"/>
</dbReference>
<dbReference type="OrthoDB" id="595024at2"/>
<evidence type="ECO:0000313" key="1">
    <source>
        <dbReference type="EMBL" id="PQO32189.1"/>
    </source>
</evidence>
<reference evidence="1 2" key="1">
    <citation type="submission" date="2018-02" db="EMBL/GenBank/DDBJ databases">
        <title>Comparative genomes isolates from brazilian mangrove.</title>
        <authorList>
            <person name="Araujo J.E."/>
            <person name="Taketani R.G."/>
            <person name="Silva M.C.P."/>
            <person name="Loureco M.V."/>
            <person name="Andreote F.D."/>
        </authorList>
    </citation>
    <scope>NUCLEOTIDE SEQUENCE [LARGE SCALE GENOMIC DNA]</scope>
    <source>
        <strain evidence="1 2">Hex-1 MGV</strain>
    </source>
</reference>
<proteinExistence type="predicted"/>
<evidence type="ECO:0000313" key="2">
    <source>
        <dbReference type="Proteomes" id="UP000238322"/>
    </source>
</evidence>
<accession>A0A2S8FJ16</accession>
<dbReference type="Proteomes" id="UP000238322">
    <property type="component" value="Unassembled WGS sequence"/>
</dbReference>
<name>A0A2S8FJ16_9BACT</name>
<evidence type="ECO:0008006" key="3">
    <source>
        <dbReference type="Google" id="ProtNLM"/>
    </source>
</evidence>
<dbReference type="EMBL" id="PUHY01000012">
    <property type="protein sequence ID" value="PQO32189.1"/>
    <property type="molecule type" value="Genomic_DNA"/>
</dbReference>
<sequence length="119" mass="13708">MFQLDEIEHPDYLEYVVTGSPDNEEWMGLIDRVEADCKRLKQRRVLVDVQGCDSAPQPMQRYNLGVAMGKTFSSGLRIAVQDRTENIDFFWETVAVNRGVKAKVSSKREVLLAWLKEED</sequence>
<dbReference type="AlphaFoldDB" id="A0A2S8FJ16"/>
<comment type="caution">
    <text evidence="1">The sequence shown here is derived from an EMBL/GenBank/DDBJ whole genome shotgun (WGS) entry which is preliminary data.</text>
</comment>